<reference evidence="11 12" key="1">
    <citation type="submission" date="2019-06" db="EMBL/GenBank/DDBJ databases">
        <title>Sequencing the genomes of 1000 actinobacteria strains.</title>
        <authorList>
            <person name="Klenk H.-P."/>
        </authorList>
    </citation>
    <scope>NUCLEOTIDE SEQUENCE [LARGE SCALE GENOMIC DNA]</scope>
    <source>
        <strain evidence="11 12">DSM 19828</strain>
    </source>
</reference>
<protein>
    <recommendedName>
        <fullName evidence="7">L-glutamate gamma-semialdehyde dehydrogenase</fullName>
        <ecNumber evidence="3">1.2.1.88</ecNumber>
    </recommendedName>
    <alternativeName>
        <fullName evidence="7">L-glutamate gamma-semialdehyde dehydrogenase</fullName>
    </alternativeName>
</protein>
<dbReference type="RefSeq" id="WP_141929004.1">
    <property type="nucleotide sequence ID" value="NZ_BAABCI010000013.1"/>
</dbReference>
<comment type="pathway">
    <text evidence="1">Amino-acid degradation; L-proline degradation into L-glutamate; L-glutamate from L-proline: step 2/2.</text>
</comment>
<dbReference type="InterPro" id="IPR016163">
    <property type="entry name" value="Ald_DH_C"/>
</dbReference>
<evidence type="ECO:0000256" key="6">
    <source>
        <dbReference type="ARBA" id="ARBA00023062"/>
    </source>
</evidence>
<dbReference type="InterPro" id="IPR050485">
    <property type="entry name" value="Proline_metab_enzyme"/>
</dbReference>
<dbReference type="GO" id="GO:0009898">
    <property type="term" value="C:cytoplasmic side of plasma membrane"/>
    <property type="evidence" value="ECO:0007669"/>
    <property type="project" value="TreeGrafter"/>
</dbReference>
<accession>A0A542EJB8</accession>
<dbReference type="FunFam" id="3.40.309.10:FF:000005">
    <property type="entry name" value="1-pyrroline-5-carboxylate dehydrogenase 1"/>
    <property type="match status" value="1"/>
</dbReference>
<dbReference type="Proteomes" id="UP000320806">
    <property type="component" value="Unassembled WGS sequence"/>
</dbReference>
<keyword evidence="12" id="KW-1185">Reference proteome</keyword>
<proteinExistence type="inferred from homology"/>
<dbReference type="Pfam" id="PF00171">
    <property type="entry name" value="Aldedh"/>
    <property type="match status" value="1"/>
</dbReference>
<keyword evidence="6" id="KW-0642">Proline metabolism</keyword>
<evidence type="ECO:0000256" key="8">
    <source>
        <dbReference type="ARBA" id="ARBA00048142"/>
    </source>
</evidence>
<dbReference type="EMBL" id="VFMO01000001">
    <property type="protein sequence ID" value="TQJ15430.1"/>
    <property type="molecule type" value="Genomic_DNA"/>
</dbReference>
<dbReference type="PROSITE" id="PS00070">
    <property type="entry name" value="ALDEHYDE_DEHYDR_CYS"/>
    <property type="match status" value="1"/>
</dbReference>
<evidence type="ECO:0000256" key="7">
    <source>
        <dbReference type="ARBA" id="ARBA00032259"/>
    </source>
</evidence>
<sequence length="542" mass="58497">MDAVTNPPAPVNEPVLDYAPGSPERASLELALVQIGGEQVDLPHTIGGKRVMGGGKAIAVRQPHAHKKVLGTLKNATVADAEAAVQAAKDAAPGWRELSFDDRAAILLKAADLLAGPYRSRMNAATMLGQSKTCYQAEIDAACELIDFWRFNVHFARQILAEQPPANARGVWNRTDHRPLEGFVYAITPFNFTAIAGNLPTAPALMGNTVVWKPSPTQNRAAQLTMELLEEAGMPPGVINLVTGDGLNLSKVALADRDLAGIHFTGSTPTFQHLWSQVGANLSDYRTYPRLVGETGGKDFILAHPSADPDVLRTAMIRGAFEYQGQKCSAASRAYVPASLWKKIKADLVSITDSLTQGDVTDFSNFMGAVIDDRAFAKHKDAIDMAHAHKDIEVLAGGTYDDSVGYFVRPTVLEIGDADNEMFSTEYFGPILAVHVYPDRQFDKVLDQMESVAPYALTGSIIATDRVVIADATRRLRFAAGNFYINDKPTGAVVGQQPFGGGRASGTNDKAGSPANLMRWTSPRSIKETFVPPTSYEYPHMG</sequence>
<evidence type="ECO:0000256" key="2">
    <source>
        <dbReference type="ARBA" id="ARBA00009986"/>
    </source>
</evidence>
<keyword evidence="5" id="KW-0520">NAD</keyword>
<evidence type="ECO:0000256" key="4">
    <source>
        <dbReference type="ARBA" id="ARBA00023002"/>
    </source>
</evidence>
<dbReference type="PANTHER" id="PTHR42862:SF1">
    <property type="entry name" value="DELTA-1-PYRROLINE-5-CARBOXYLATE DEHYDROGENASE 2, ISOFORM A-RELATED"/>
    <property type="match status" value="1"/>
</dbReference>
<feature type="region of interest" description="Disordered" evidence="9">
    <location>
        <begin position="497"/>
        <end position="517"/>
    </location>
</feature>
<dbReference type="GO" id="GO:0004657">
    <property type="term" value="F:proline dehydrogenase activity"/>
    <property type="evidence" value="ECO:0007669"/>
    <property type="project" value="UniProtKB-ARBA"/>
</dbReference>
<dbReference type="OrthoDB" id="6882680at2"/>
<dbReference type="InterPro" id="IPR005931">
    <property type="entry name" value="P5CDH/ALDH4A1"/>
</dbReference>
<dbReference type="Gene3D" id="3.40.309.10">
    <property type="entry name" value="Aldehyde Dehydrogenase, Chain A, domain 2"/>
    <property type="match status" value="1"/>
</dbReference>
<evidence type="ECO:0000259" key="10">
    <source>
        <dbReference type="Pfam" id="PF00171"/>
    </source>
</evidence>
<dbReference type="CDD" id="cd07123">
    <property type="entry name" value="ALDH_F4-17_P5CDH"/>
    <property type="match status" value="1"/>
</dbReference>
<comment type="catalytic activity">
    <reaction evidence="8">
        <text>L-glutamate 5-semialdehyde + NAD(+) + H2O = L-glutamate + NADH + 2 H(+)</text>
        <dbReference type="Rhea" id="RHEA:30235"/>
        <dbReference type="ChEBI" id="CHEBI:15377"/>
        <dbReference type="ChEBI" id="CHEBI:15378"/>
        <dbReference type="ChEBI" id="CHEBI:29985"/>
        <dbReference type="ChEBI" id="CHEBI:57540"/>
        <dbReference type="ChEBI" id="CHEBI:57945"/>
        <dbReference type="ChEBI" id="CHEBI:58066"/>
        <dbReference type="EC" id="1.2.1.88"/>
    </reaction>
</comment>
<keyword evidence="4" id="KW-0560">Oxidoreductase</keyword>
<dbReference type="GO" id="GO:0010133">
    <property type="term" value="P:L-proline catabolic process to L-glutamate"/>
    <property type="evidence" value="ECO:0007669"/>
    <property type="project" value="UniProtKB-UniPathway"/>
</dbReference>
<dbReference type="PANTHER" id="PTHR42862">
    <property type="entry name" value="DELTA-1-PYRROLINE-5-CARBOXYLATE DEHYDROGENASE 1, ISOFORM A-RELATED"/>
    <property type="match status" value="1"/>
</dbReference>
<feature type="domain" description="Aldehyde dehydrogenase" evidence="10">
    <location>
        <begin position="56"/>
        <end position="525"/>
    </location>
</feature>
<comment type="caution">
    <text evidence="11">The sequence shown here is derived from an EMBL/GenBank/DDBJ whole genome shotgun (WGS) entry which is preliminary data.</text>
</comment>
<dbReference type="Gene3D" id="3.40.605.10">
    <property type="entry name" value="Aldehyde Dehydrogenase, Chain A, domain 1"/>
    <property type="match status" value="1"/>
</dbReference>
<organism evidence="11 12">
    <name type="scientific">Yimella lutea</name>
    <dbReference type="NCBI Taxonomy" id="587872"/>
    <lineage>
        <taxon>Bacteria</taxon>
        <taxon>Bacillati</taxon>
        <taxon>Actinomycetota</taxon>
        <taxon>Actinomycetes</taxon>
        <taxon>Micrococcales</taxon>
        <taxon>Dermacoccaceae</taxon>
        <taxon>Yimella</taxon>
    </lineage>
</organism>
<evidence type="ECO:0000313" key="12">
    <source>
        <dbReference type="Proteomes" id="UP000320806"/>
    </source>
</evidence>
<dbReference type="InterPro" id="IPR015590">
    <property type="entry name" value="Aldehyde_DH_dom"/>
</dbReference>
<dbReference type="AlphaFoldDB" id="A0A542EJB8"/>
<name>A0A542EJB8_9MICO</name>
<dbReference type="UniPathway" id="UPA00261">
    <property type="reaction ID" value="UER00374"/>
</dbReference>
<dbReference type="InterPro" id="IPR016160">
    <property type="entry name" value="Ald_DH_CS_CYS"/>
</dbReference>
<evidence type="ECO:0000256" key="5">
    <source>
        <dbReference type="ARBA" id="ARBA00023027"/>
    </source>
</evidence>
<evidence type="ECO:0000313" key="11">
    <source>
        <dbReference type="EMBL" id="TQJ15430.1"/>
    </source>
</evidence>
<dbReference type="InterPro" id="IPR016162">
    <property type="entry name" value="Ald_DH_N"/>
</dbReference>
<dbReference type="GO" id="GO:0003842">
    <property type="term" value="F:L-glutamate gamma-semialdehyde dehydrogenase activity"/>
    <property type="evidence" value="ECO:0007669"/>
    <property type="project" value="UniProtKB-EC"/>
</dbReference>
<dbReference type="SUPFAM" id="SSF53720">
    <property type="entry name" value="ALDH-like"/>
    <property type="match status" value="1"/>
</dbReference>
<gene>
    <name evidence="11" type="ORF">FB459_2984</name>
</gene>
<comment type="similarity">
    <text evidence="2">Belongs to the aldehyde dehydrogenase family.</text>
</comment>
<evidence type="ECO:0000256" key="3">
    <source>
        <dbReference type="ARBA" id="ARBA00012884"/>
    </source>
</evidence>
<dbReference type="FunFam" id="3.40.605.10:FF:000006">
    <property type="entry name" value="1-pyrroline-5-carboxylate dehydrogenase"/>
    <property type="match status" value="1"/>
</dbReference>
<dbReference type="InterPro" id="IPR016161">
    <property type="entry name" value="Ald_DH/histidinol_DH"/>
</dbReference>
<dbReference type="NCBIfam" id="TIGR01236">
    <property type="entry name" value="D1pyr5carbox1"/>
    <property type="match status" value="1"/>
</dbReference>
<evidence type="ECO:0000256" key="1">
    <source>
        <dbReference type="ARBA" id="ARBA00004786"/>
    </source>
</evidence>
<dbReference type="EC" id="1.2.1.88" evidence="3"/>
<evidence type="ECO:0000256" key="9">
    <source>
        <dbReference type="SAM" id="MobiDB-lite"/>
    </source>
</evidence>